<dbReference type="SMART" id="SM00267">
    <property type="entry name" value="GGDEF"/>
    <property type="match status" value="1"/>
</dbReference>
<comment type="catalytic activity">
    <reaction evidence="2">
        <text>2 GTP = 3',3'-c-di-GMP + 2 diphosphate</text>
        <dbReference type="Rhea" id="RHEA:24898"/>
        <dbReference type="ChEBI" id="CHEBI:33019"/>
        <dbReference type="ChEBI" id="CHEBI:37565"/>
        <dbReference type="ChEBI" id="CHEBI:58805"/>
        <dbReference type="EC" id="2.7.7.65"/>
    </reaction>
</comment>
<evidence type="ECO:0000259" key="4">
    <source>
        <dbReference type="PROSITE" id="PS50887"/>
    </source>
</evidence>
<gene>
    <name evidence="5" type="ORF">SAMN02745887_02902</name>
</gene>
<protein>
    <recommendedName>
        <fullName evidence="1">diguanylate cyclase</fullName>
        <ecNumber evidence="1">2.7.7.65</ecNumber>
    </recommendedName>
</protein>
<dbReference type="GO" id="GO:0005886">
    <property type="term" value="C:plasma membrane"/>
    <property type="evidence" value="ECO:0007669"/>
    <property type="project" value="TreeGrafter"/>
</dbReference>
<dbReference type="GO" id="GO:1902201">
    <property type="term" value="P:negative regulation of bacterial-type flagellum-dependent cell motility"/>
    <property type="evidence" value="ECO:0007669"/>
    <property type="project" value="TreeGrafter"/>
</dbReference>
<dbReference type="STRING" id="1121279.SAMN02745887_02902"/>
<evidence type="ECO:0000256" key="1">
    <source>
        <dbReference type="ARBA" id="ARBA00012528"/>
    </source>
</evidence>
<dbReference type="CDD" id="cd01949">
    <property type="entry name" value="GGDEF"/>
    <property type="match status" value="1"/>
</dbReference>
<reference evidence="5 6" key="1">
    <citation type="submission" date="2016-11" db="EMBL/GenBank/DDBJ databases">
        <authorList>
            <person name="Jaros S."/>
            <person name="Januszkiewicz K."/>
            <person name="Wedrychowicz H."/>
        </authorList>
    </citation>
    <scope>NUCLEOTIDE SEQUENCE [LARGE SCALE GENOMIC DNA]</scope>
    <source>
        <strain evidence="5 6">DSM 18899</strain>
    </source>
</reference>
<feature type="transmembrane region" description="Helical" evidence="3">
    <location>
        <begin position="6"/>
        <end position="28"/>
    </location>
</feature>
<feature type="transmembrane region" description="Helical" evidence="3">
    <location>
        <begin position="193"/>
        <end position="216"/>
    </location>
</feature>
<dbReference type="Pfam" id="PF00990">
    <property type="entry name" value="GGDEF"/>
    <property type="match status" value="1"/>
</dbReference>
<keyword evidence="3" id="KW-1133">Transmembrane helix</keyword>
<evidence type="ECO:0000313" key="6">
    <source>
        <dbReference type="Proteomes" id="UP000186513"/>
    </source>
</evidence>
<feature type="domain" description="GGDEF" evidence="4">
    <location>
        <begin position="256"/>
        <end position="389"/>
    </location>
</feature>
<dbReference type="EC" id="2.7.7.65" evidence="1"/>
<proteinExistence type="predicted"/>
<dbReference type="GO" id="GO:0052621">
    <property type="term" value="F:diguanylate cyclase activity"/>
    <property type="evidence" value="ECO:0007669"/>
    <property type="project" value="UniProtKB-EC"/>
</dbReference>
<feature type="transmembrane region" description="Helical" evidence="3">
    <location>
        <begin position="155"/>
        <end position="173"/>
    </location>
</feature>
<dbReference type="SUPFAM" id="SSF55073">
    <property type="entry name" value="Nucleotide cyclase"/>
    <property type="match status" value="1"/>
</dbReference>
<dbReference type="OrthoDB" id="9813903at2"/>
<feature type="transmembrane region" description="Helical" evidence="3">
    <location>
        <begin position="120"/>
        <end position="143"/>
    </location>
</feature>
<dbReference type="InterPro" id="IPR050469">
    <property type="entry name" value="Diguanylate_Cyclase"/>
</dbReference>
<dbReference type="EMBL" id="FPKR01000011">
    <property type="protein sequence ID" value="SFZ78287.1"/>
    <property type="molecule type" value="Genomic_DNA"/>
</dbReference>
<accession>A0A1K2HNF5</accession>
<organism evidence="5 6">
    <name type="scientific">Chitinimonas taiwanensis DSM 18899</name>
    <dbReference type="NCBI Taxonomy" id="1121279"/>
    <lineage>
        <taxon>Bacteria</taxon>
        <taxon>Pseudomonadati</taxon>
        <taxon>Pseudomonadota</taxon>
        <taxon>Betaproteobacteria</taxon>
        <taxon>Neisseriales</taxon>
        <taxon>Chitinibacteraceae</taxon>
        <taxon>Chitinimonas</taxon>
    </lineage>
</organism>
<evidence type="ECO:0000256" key="2">
    <source>
        <dbReference type="ARBA" id="ARBA00034247"/>
    </source>
</evidence>
<dbReference type="InterPro" id="IPR029787">
    <property type="entry name" value="Nucleotide_cyclase"/>
</dbReference>
<dbReference type="GO" id="GO:0043709">
    <property type="term" value="P:cell adhesion involved in single-species biofilm formation"/>
    <property type="evidence" value="ECO:0007669"/>
    <property type="project" value="TreeGrafter"/>
</dbReference>
<evidence type="ECO:0000256" key="3">
    <source>
        <dbReference type="SAM" id="Phobius"/>
    </source>
</evidence>
<name>A0A1K2HNF5_9NEIS</name>
<feature type="transmembrane region" description="Helical" evidence="3">
    <location>
        <begin position="96"/>
        <end position="114"/>
    </location>
</feature>
<dbReference type="InterPro" id="IPR000160">
    <property type="entry name" value="GGDEF_dom"/>
</dbReference>
<dbReference type="InterPro" id="IPR043128">
    <property type="entry name" value="Rev_trsase/Diguanyl_cyclase"/>
</dbReference>
<evidence type="ECO:0000313" key="5">
    <source>
        <dbReference type="EMBL" id="SFZ78287.1"/>
    </source>
</evidence>
<dbReference type="FunFam" id="3.30.70.270:FF:000001">
    <property type="entry name" value="Diguanylate cyclase domain protein"/>
    <property type="match status" value="1"/>
</dbReference>
<feature type="transmembrane region" description="Helical" evidence="3">
    <location>
        <begin position="40"/>
        <end position="58"/>
    </location>
</feature>
<keyword evidence="3" id="KW-0812">Transmembrane</keyword>
<dbReference type="Proteomes" id="UP000186513">
    <property type="component" value="Unassembled WGS sequence"/>
</dbReference>
<dbReference type="AlphaFoldDB" id="A0A1K2HNF5"/>
<keyword evidence="3" id="KW-0472">Membrane</keyword>
<dbReference type="PANTHER" id="PTHR45138:SF9">
    <property type="entry name" value="DIGUANYLATE CYCLASE DGCM-RELATED"/>
    <property type="match status" value="1"/>
</dbReference>
<dbReference type="PANTHER" id="PTHR45138">
    <property type="entry name" value="REGULATORY COMPONENTS OF SENSORY TRANSDUCTION SYSTEM"/>
    <property type="match status" value="1"/>
</dbReference>
<feature type="transmembrane region" description="Helical" evidence="3">
    <location>
        <begin position="70"/>
        <end position="89"/>
    </location>
</feature>
<dbReference type="Gene3D" id="3.30.70.270">
    <property type="match status" value="1"/>
</dbReference>
<keyword evidence="6" id="KW-1185">Reference proteome</keyword>
<dbReference type="NCBIfam" id="TIGR00254">
    <property type="entry name" value="GGDEF"/>
    <property type="match status" value="1"/>
</dbReference>
<sequence length="396" mass="43482">MHLVSIDIPTLALCRGLLLMLLSALLWFSMRYDRDVSGPGFWALGFALNGLAILTFLFDQPYLVPILNLTNHLATGLACCALLFGFWRFNLQPPQWGVLGVIAILPLIGLLISNDLGRNALLRVLFTASAQLVFYLALLQLLLKPFRAEIGQLFGWLRVLITLFLVFFAWQYGQIGARYLELQVDTPNVLYSGIFGIVSLMFTLTFAIACIALQLVRISAGFADSAMTDWLTGLLNRRGLSMLAEQDDARRHRDDSTSAVICFDIDHFKLVNDRFGHPAGDQVLKMLGSVIRSNIRGHDIAARQGGEEFSVVLVGGDESQAIQVAERIRQDFSTRSLSLGLALEEKLTVSAGVVQVVRDRTILQALDAADIALYAAKRAGRNRVVAASSLASASGR</sequence>
<dbReference type="PROSITE" id="PS50887">
    <property type="entry name" value="GGDEF"/>
    <property type="match status" value="1"/>
</dbReference>